<proteinExistence type="predicted"/>
<feature type="region of interest" description="Disordered" evidence="1">
    <location>
        <begin position="37"/>
        <end position="58"/>
    </location>
</feature>
<protein>
    <submittedName>
        <fullName evidence="2">Uncharacterized protein</fullName>
    </submittedName>
</protein>
<name>H0FFS4_9BURK</name>
<sequence>MRVSSVGREWGDFVDQAGAAAAAPACRKGERAWRIGDEGMERATDAERAGAQRRPGKTWGRRGVWMCAGGRAEGADAVMLPVKVTWLSPACYAACAVFF</sequence>
<reference evidence="2 3" key="1">
    <citation type="journal article" date="2012" name="J. Bacteriol.">
        <title>Genome sequence of the highly efficient arsenite-oxidizing bacterium Achromobacter arsenitoxydans SY8.</title>
        <authorList>
            <person name="Li X."/>
            <person name="Hu Y."/>
            <person name="Gong J."/>
            <person name="Lin Y."/>
            <person name="Johnstone L."/>
            <person name="Rensing C."/>
            <person name="Wang G."/>
        </authorList>
    </citation>
    <scope>NUCLEOTIDE SEQUENCE [LARGE SCALE GENOMIC DNA]</scope>
    <source>
        <strain evidence="2 3">SY8</strain>
    </source>
</reference>
<evidence type="ECO:0000313" key="3">
    <source>
        <dbReference type="Proteomes" id="UP000003113"/>
    </source>
</evidence>
<dbReference type="STRING" id="477184.KYC_28222"/>
<accession>H0FFS4</accession>
<comment type="caution">
    <text evidence="2">The sequence shown here is derived from an EMBL/GenBank/DDBJ whole genome shotgun (WGS) entry which is preliminary data.</text>
</comment>
<evidence type="ECO:0000313" key="2">
    <source>
        <dbReference type="EMBL" id="EHK62863.1"/>
    </source>
</evidence>
<dbReference type="AlphaFoldDB" id="H0FFS4"/>
<dbReference type="PATRIC" id="fig|477184.5.peg.5528"/>
<dbReference type="Proteomes" id="UP000003113">
    <property type="component" value="Unassembled WGS sequence"/>
</dbReference>
<keyword evidence="3" id="KW-1185">Reference proteome</keyword>
<organism evidence="2 3">
    <name type="scientific">Achromobacter arsenitoxydans SY8</name>
    <dbReference type="NCBI Taxonomy" id="477184"/>
    <lineage>
        <taxon>Bacteria</taxon>
        <taxon>Pseudomonadati</taxon>
        <taxon>Pseudomonadota</taxon>
        <taxon>Betaproteobacteria</taxon>
        <taxon>Burkholderiales</taxon>
        <taxon>Alcaligenaceae</taxon>
        <taxon>Achromobacter</taxon>
    </lineage>
</organism>
<evidence type="ECO:0000256" key="1">
    <source>
        <dbReference type="SAM" id="MobiDB-lite"/>
    </source>
</evidence>
<feature type="compositionally biased region" description="Basic and acidic residues" evidence="1">
    <location>
        <begin position="37"/>
        <end position="50"/>
    </location>
</feature>
<gene>
    <name evidence="2" type="ORF">KYC_28222</name>
</gene>
<dbReference type="EMBL" id="AGUF01000102">
    <property type="protein sequence ID" value="EHK62863.1"/>
    <property type="molecule type" value="Genomic_DNA"/>
</dbReference>